<reference evidence="1 2" key="1">
    <citation type="submission" date="2023-07" db="EMBL/GenBank/DDBJ databases">
        <title>Sorghum-associated microbial communities from plants grown in Nebraska, USA.</title>
        <authorList>
            <person name="Schachtman D."/>
        </authorList>
    </citation>
    <scope>NUCLEOTIDE SEQUENCE [LARGE SCALE GENOMIC DNA]</scope>
    <source>
        <strain evidence="1 2">BE308</strain>
    </source>
</reference>
<dbReference type="SUPFAM" id="SSF109854">
    <property type="entry name" value="DinB/YfiT-like putative metalloenzymes"/>
    <property type="match status" value="1"/>
</dbReference>
<dbReference type="PANTHER" id="PTHR36922">
    <property type="entry name" value="BLL2446 PROTEIN"/>
    <property type="match status" value="1"/>
</dbReference>
<dbReference type="Pfam" id="PF09351">
    <property type="entry name" value="DUF1993"/>
    <property type="match status" value="1"/>
</dbReference>
<sequence length="187" mass="20231">MNTSPFDPCVWQLLHSLDRTTHLLRIAQRHLSAGGASLHSTLLAARLAPDMLHLAHQVEVLADAVVGSVALLAGADHVATGKVFNRGEDLLPYLHWRTLDDALDRVAIAQSEAQALATAAHWVQPDAVLTVRRPGNARQFVATVFAERYAVPNALFHLSMVYALLRANGVPIGKADFGGPDPYTLVH</sequence>
<name>A0ABU1ZL13_9BURK</name>
<evidence type="ECO:0000313" key="1">
    <source>
        <dbReference type="EMBL" id="MDR7306242.1"/>
    </source>
</evidence>
<comment type="caution">
    <text evidence="1">The sequence shown here is derived from an EMBL/GenBank/DDBJ whole genome shotgun (WGS) entry which is preliminary data.</text>
</comment>
<gene>
    <name evidence="1" type="ORF">J2X15_001520</name>
</gene>
<keyword evidence="2" id="KW-1185">Reference proteome</keyword>
<dbReference type="EMBL" id="JAVDXO010000002">
    <property type="protein sequence ID" value="MDR7306242.1"/>
    <property type="molecule type" value="Genomic_DNA"/>
</dbReference>
<dbReference type="Proteomes" id="UP001268089">
    <property type="component" value="Unassembled WGS sequence"/>
</dbReference>
<dbReference type="PANTHER" id="PTHR36922:SF1">
    <property type="entry name" value="DUF1993 DOMAIN-CONTAINING PROTEIN"/>
    <property type="match status" value="1"/>
</dbReference>
<evidence type="ECO:0000313" key="2">
    <source>
        <dbReference type="Proteomes" id="UP001268089"/>
    </source>
</evidence>
<dbReference type="Gene3D" id="1.20.120.450">
    <property type="entry name" value="dinb family like domain"/>
    <property type="match status" value="1"/>
</dbReference>
<dbReference type="InterPro" id="IPR034660">
    <property type="entry name" value="DinB/YfiT-like"/>
</dbReference>
<organism evidence="1 2">
    <name type="scientific">Rhodoferax saidenbachensis</name>
    <dbReference type="NCBI Taxonomy" id="1484693"/>
    <lineage>
        <taxon>Bacteria</taxon>
        <taxon>Pseudomonadati</taxon>
        <taxon>Pseudomonadota</taxon>
        <taxon>Betaproteobacteria</taxon>
        <taxon>Burkholderiales</taxon>
        <taxon>Comamonadaceae</taxon>
        <taxon>Rhodoferax</taxon>
    </lineage>
</organism>
<protein>
    <recommendedName>
        <fullName evidence="3">DUF1993 domain-containing protein</fullName>
    </recommendedName>
</protein>
<dbReference type="InterPro" id="IPR018531">
    <property type="entry name" value="DUF1993"/>
</dbReference>
<dbReference type="RefSeq" id="WP_310341022.1">
    <property type="nucleotide sequence ID" value="NZ_JAVDXO010000002.1"/>
</dbReference>
<proteinExistence type="predicted"/>
<evidence type="ECO:0008006" key="3">
    <source>
        <dbReference type="Google" id="ProtNLM"/>
    </source>
</evidence>
<accession>A0ABU1ZL13</accession>